<name>A0A3A6TEH1_9GAMM</name>
<dbReference type="SUPFAM" id="SSF55729">
    <property type="entry name" value="Acyl-CoA N-acyltransferases (Nat)"/>
    <property type="match status" value="1"/>
</dbReference>
<dbReference type="InterPro" id="IPR000182">
    <property type="entry name" value="GNAT_dom"/>
</dbReference>
<dbReference type="Proteomes" id="UP000273022">
    <property type="component" value="Unassembled WGS sequence"/>
</dbReference>
<keyword evidence="3" id="KW-1185">Reference proteome</keyword>
<dbReference type="RefSeq" id="WP_121855061.1">
    <property type="nucleotide sequence ID" value="NZ_CP037952.1"/>
</dbReference>
<dbReference type="AlphaFoldDB" id="A0A3A6TEH1"/>
<gene>
    <name evidence="2" type="ORF">D5R81_18425</name>
</gene>
<comment type="caution">
    <text evidence="2">The sequence shown here is derived from an EMBL/GenBank/DDBJ whole genome shotgun (WGS) entry which is preliminary data.</text>
</comment>
<proteinExistence type="predicted"/>
<reference evidence="2 3" key="1">
    <citation type="submission" date="2018-09" db="EMBL/GenBank/DDBJ databases">
        <title>Phylogeny of the Shewanellaceae, and recommendation for two new genera, Pseudoshewanella and Parashewanella.</title>
        <authorList>
            <person name="Wang G."/>
        </authorList>
    </citation>
    <scope>NUCLEOTIDE SEQUENCE [LARGE SCALE GENOMIC DNA]</scope>
    <source>
        <strain evidence="2 3">KCTC 22492</strain>
    </source>
</reference>
<feature type="domain" description="N-acetyltransferase" evidence="1">
    <location>
        <begin position="1"/>
        <end position="92"/>
    </location>
</feature>
<dbReference type="GO" id="GO:0016747">
    <property type="term" value="F:acyltransferase activity, transferring groups other than amino-acyl groups"/>
    <property type="evidence" value="ECO:0007669"/>
    <property type="project" value="InterPro"/>
</dbReference>
<accession>A0A3A6TEH1</accession>
<dbReference type="CDD" id="cd04301">
    <property type="entry name" value="NAT_SF"/>
    <property type="match status" value="1"/>
</dbReference>
<keyword evidence="2" id="KW-0808">Transferase</keyword>
<dbReference type="Gene3D" id="3.40.630.30">
    <property type="match status" value="1"/>
</dbReference>
<protein>
    <submittedName>
        <fullName evidence="2">GNAT family N-acetyltransferase</fullName>
    </submittedName>
</protein>
<dbReference type="InterPro" id="IPR016181">
    <property type="entry name" value="Acyl_CoA_acyltransferase"/>
</dbReference>
<dbReference type="PROSITE" id="PS51186">
    <property type="entry name" value="GNAT"/>
    <property type="match status" value="1"/>
</dbReference>
<dbReference type="EMBL" id="QYYH01000182">
    <property type="protein sequence ID" value="RJY05844.1"/>
    <property type="molecule type" value="Genomic_DNA"/>
</dbReference>
<sequence length="92" mass="10576">MVLSKSLVPLPDNKPNEIYIDQLMIDINHQGKGYGTKAVELALKEIKQIPQCNAISICYVEGHDVMKGFFERFGFQVVEQDEFDETIMELHF</sequence>
<dbReference type="OrthoDB" id="9127144at2"/>
<evidence type="ECO:0000313" key="2">
    <source>
        <dbReference type="EMBL" id="RJY05844.1"/>
    </source>
</evidence>
<evidence type="ECO:0000259" key="1">
    <source>
        <dbReference type="PROSITE" id="PS51186"/>
    </source>
</evidence>
<dbReference type="Pfam" id="PF00583">
    <property type="entry name" value="Acetyltransf_1"/>
    <property type="match status" value="1"/>
</dbReference>
<organism evidence="2 3">
    <name type="scientific">Parashewanella spongiae</name>
    <dbReference type="NCBI Taxonomy" id="342950"/>
    <lineage>
        <taxon>Bacteria</taxon>
        <taxon>Pseudomonadati</taxon>
        <taxon>Pseudomonadota</taxon>
        <taxon>Gammaproteobacteria</taxon>
        <taxon>Alteromonadales</taxon>
        <taxon>Shewanellaceae</taxon>
        <taxon>Parashewanella</taxon>
    </lineage>
</organism>
<evidence type="ECO:0000313" key="3">
    <source>
        <dbReference type="Proteomes" id="UP000273022"/>
    </source>
</evidence>